<feature type="region of interest" description="Disordered" evidence="1">
    <location>
        <begin position="60"/>
        <end position="81"/>
    </location>
</feature>
<evidence type="ECO:0000256" key="1">
    <source>
        <dbReference type="SAM" id="MobiDB-lite"/>
    </source>
</evidence>
<evidence type="ECO:0000313" key="4">
    <source>
        <dbReference type="Proteomes" id="UP001279734"/>
    </source>
</evidence>
<accession>A0AAD3SRP4</accession>
<reference evidence="3" key="1">
    <citation type="submission" date="2023-05" db="EMBL/GenBank/DDBJ databases">
        <title>Nepenthes gracilis genome sequencing.</title>
        <authorList>
            <person name="Fukushima K."/>
        </authorList>
    </citation>
    <scope>NUCLEOTIDE SEQUENCE</scope>
    <source>
        <strain evidence="3">SING2019-196</strain>
    </source>
</reference>
<comment type="caution">
    <text evidence="3">The sequence shown here is derived from an EMBL/GenBank/DDBJ whole genome shotgun (WGS) entry which is preliminary data.</text>
</comment>
<dbReference type="EMBL" id="BSYO01000017">
    <property type="protein sequence ID" value="GMH16715.1"/>
    <property type="molecule type" value="Genomic_DNA"/>
</dbReference>
<dbReference type="InterPro" id="IPR033473">
    <property type="entry name" value="Atos-like_C"/>
</dbReference>
<organism evidence="3 4">
    <name type="scientific">Nepenthes gracilis</name>
    <name type="common">Slender pitcher plant</name>
    <dbReference type="NCBI Taxonomy" id="150966"/>
    <lineage>
        <taxon>Eukaryota</taxon>
        <taxon>Viridiplantae</taxon>
        <taxon>Streptophyta</taxon>
        <taxon>Embryophyta</taxon>
        <taxon>Tracheophyta</taxon>
        <taxon>Spermatophyta</taxon>
        <taxon>Magnoliopsida</taxon>
        <taxon>eudicotyledons</taxon>
        <taxon>Gunneridae</taxon>
        <taxon>Pentapetalae</taxon>
        <taxon>Caryophyllales</taxon>
        <taxon>Nepenthaceae</taxon>
        <taxon>Nepenthes</taxon>
    </lineage>
</organism>
<dbReference type="InterPro" id="IPR051506">
    <property type="entry name" value="ATOS_Transcription_Regulators"/>
</dbReference>
<evidence type="ECO:0000313" key="3">
    <source>
        <dbReference type="EMBL" id="GMH16715.1"/>
    </source>
</evidence>
<name>A0AAD3SRP4_NEPGR</name>
<dbReference type="Proteomes" id="UP001279734">
    <property type="component" value="Unassembled WGS sequence"/>
</dbReference>
<proteinExistence type="predicted"/>
<dbReference type="SMART" id="SM01177">
    <property type="entry name" value="DUF4210"/>
    <property type="match status" value="1"/>
</dbReference>
<sequence>MGLPQVTSTGISEEVVSSLSTFVQTPQRMGVLGTYDMNGIHGASTANWIPGNLPCSSFGDFQRRSMSDSPQEPNAANVHKEGSSNVWALKIGHRDQTGWFSNKNGHSIHDPLLRVVGFGTSSLSSSSNVFQVNQTDSVQPQTGVGTNSNVAGANGPSARKRVLSPLNVVPLCDRFNGDPLDIGGSIYRRNSQTGNDHCNISFSQEHKKVHIGSSNAPDSPDWYSSSYSEWKSSFVDDLKTRTLTDGPLLGSQKLQPASNDFSESGLNFFQEATKSRFQNGQISISPDKMVSPAHSLSPLGPKFHEQMRTSRGFKDSGEEIPDKYITLKDVKQSLDVTFPGVFSFKNEEELIMKEPDILQNGDGFTSEILGEMGPHSSYDTNPTSPSVKFSRILTGLPVRRSLVGSFEESLLSGRLASGNVSKKIDGFLAVLSVTGGSFSPRPHKLPFAVTSVDGDNYLLYYASIDLRGHRPSEKPEYPKLKRSLSVNDSPLETSRLRVPMKGRIQLVLSNPEKTPIHTFFCNYDLSDMPAGTKTFLRQKITLASYKKTSVGNAESDDMLSLAPKKSNGSDDVAIVSSLDEHIKVMESEGESDCTRNVGKYNSIGSAGRETLKVNENINGNGVLRYALHLRILCPHPKKTSRSVQRCKFDPLSSPAKCNADVKGERRFYLYNDLKVVFPQRQSDADEGKLQVEYHSPSDPKYFDISN</sequence>
<dbReference type="PANTHER" id="PTHR13199:SF11">
    <property type="entry name" value="PROTEIN ATOSSA"/>
    <property type="match status" value="1"/>
</dbReference>
<dbReference type="AlphaFoldDB" id="A0AAD3SRP4"/>
<gene>
    <name evidence="3" type="ORF">Nepgr_018556</name>
</gene>
<dbReference type="InterPro" id="IPR025261">
    <property type="entry name" value="Atos-like_cons_dom"/>
</dbReference>
<protein>
    <recommendedName>
        <fullName evidence="2">Atos-like conserved domain-containing protein</fullName>
    </recommendedName>
</protein>
<evidence type="ECO:0000259" key="2">
    <source>
        <dbReference type="SMART" id="SM01177"/>
    </source>
</evidence>
<dbReference type="PANTHER" id="PTHR13199">
    <property type="entry name" value="GH03947P"/>
    <property type="match status" value="1"/>
</dbReference>
<dbReference type="Pfam" id="PF13915">
    <property type="entry name" value="DUF4210"/>
    <property type="match status" value="1"/>
</dbReference>
<dbReference type="Pfam" id="PF13889">
    <property type="entry name" value="Chromosome_seg"/>
    <property type="match status" value="1"/>
</dbReference>
<feature type="domain" description="Atos-like conserved" evidence="2">
    <location>
        <begin position="402"/>
        <end position="461"/>
    </location>
</feature>
<keyword evidence="4" id="KW-1185">Reference proteome</keyword>